<gene>
    <name evidence="1" type="ORF">ONZ51_g10971</name>
</gene>
<reference evidence="1" key="1">
    <citation type="submission" date="2022-11" db="EMBL/GenBank/DDBJ databases">
        <title>Genome Sequence of Cubamyces cubensis.</title>
        <authorList>
            <person name="Buettner E."/>
        </authorList>
    </citation>
    <scope>NUCLEOTIDE SEQUENCE</scope>
    <source>
        <strain evidence="1">MPL-01</strain>
    </source>
</reference>
<comment type="caution">
    <text evidence="1">The sequence shown here is derived from an EMBL/GenBank/DDBJ whole genome shotgun (WGS) entry which is preliminary data.</text>
</comment>
<dbReference type="SUPFAM" id="SSF51197">
    <property type="entry name" value="Clavaminate synthase-like"/>
    <property type="match status" value="1"/>
</dbReference>
<dbReference type="Proteomes" id="UP001215151">
    <property type="component" value="Unassembled WGS sequence"/>
</dbReference>
<dbReference type="InterPro" id="IPR027443">
    <property type="entry name" value="IPNS-like_sf"/>
</dbReference>
<evidence type="ECO:0008006" key="3">
    <source>
        <dbReference type="Google" id="ProtNLM"/>
    </source>
</evidence>
<accession>A0AAD7TK34</accession>
<sequence>MLSAATRNILRRTMATVASNSNITLTSEGAVSVSYNALVSSPLSLTSSIERAFGSHPDSLGIIIVRDLPSSYVPARERLLKLAYRFANLDPKVRERYADPKSRYRSVATPFVYVGLLKSLVVASEIMNGKPDTMKGSYYANPVIDEPNVPQELREAYPEYYGKNIWPSDTPEVQDFEQAFKDLGRFVFGVGCQLAVACQPFASTYLSDSSLSLADLIGKSQTVKARLLHYFPPSPENPLPAEDEAIDSWCGFHLDHSLLTGLCSAMYLRREPSGEPSVVQSPSPSSGLYIRTRGGALTKVSIPADCLAFQTGEALELATAGKLRATPHCVRVGAAKDAENISRETFALFMQPNVDQQLSATENFGQFSKRIFDEHYKDESAGGAAM</sequence>
<evidence type="ECO:0000313" key="2">
    <source>
        <dbReference type="Proteomes" id="UP001215151"/>
    </source>
</evidence>
<dbReference type="EMBL" id="JAPEVG010000475">
    <property type="protein sequence ID" value="KAJ8462332.1"/>
    <property type="molecule type" value="Genomic_DNA"/>
</dbReference>
<evidence type="ECO:0000313" key="1">
    <source>
        <dbReference type="EMBL" id="KAJ8462332.1"/>
    </source>
</evidence>
<name>A0AAD7TK34_9APHY</name>
<proteinExistence type="predicted"/>
<dbReference type="PANTHER" id="PTHR48420:SF1">
    <property type="entry name" value="NON-HAEM DIOXYGENASE N-TERMINAL DOMAIN-CONTAINING PROTEIN"/>
    <property type="match status" value="1"/>
</dbReference>
<keyword evidence="2" id="KW-1185">Reference proteome</keyword>
<protein>
    <recommendedName>
        <fullName evidence="3">Clavaminate synthase-like protein</fullName>
    </recommendedName>
</protein>
<organism evidence="1 2">
    <name type="scientific">Trametes cubensis</name>
    <dbReference type="NCBI Taxonomy" id="1111947"/>
    <lineage>
        <taxon>Eukaryota</taxon>
        <taxon>Fungi</taxon>
        <taxon>Dikarya</taxon>
        <taxon>Basidiomycota</taxon>
        <taxon>Agaricomycotina</taxon>
        <taxon>Agaricomycetes</taxon>
        <taxon>Polyporales</taxon>
        <taxon>Polyporaceae</taxon>
        <taxon>Trametes</taxon>
    </lineage>
</organism>
<dbReference type="Gene3D" id="2.60.120.330">
    <property type="entry name" value="B-lactam Antibiotic, Isopenicillin N Synthase, Chain"/>
    <property type="match status" value="1"/>
</dbReference>
<dbReference type="AlphaFoldDB" id="A0AAD7TK34"/>
<dbReference type="PANTHER" id="PTHR48420">
    <property type="entry name" value="NON-HAEM DIOXYGENASE N-TERMINAL DOMAIN-CONTAINING PROTEIN"/>
    <property type="match status" value="1"/>
</dbReference>